<feature type="compositionally biased region" description="Basic and acidic residues" evidence="1">
    <location>
        <begin position="97"/>
        <end position="106"/>
    </location>
</feature>
<comment type="caution">
    <text evidence="2">The sequence shown here is derived from an EMBL/GenBank/DDBJ whole genome shotgun (WGS) entry which is preliminary data.</text>
</comment>
<protein>
    <recommendedName>
        <fullName evidence="4">FHA domain-containing protein</fullName>
    </recommendedName>
</protein>
<name>A0AAD2CY64_EUPCR</name>
<evidence type="ECO:0000313" key="2">
    <source>
        <dbReference type="EMBL" id="CAI2373643.1"/>
    </source>
</evidence>
<gene>
    <name evidence="2" type="ORF">ECRASSUSDP1_LOCUS14989</name>
</gene>
<keyword evidence="3" id="KW-1185">Reference proteome</keyword>
<organism evidence="2 3">
    <name type="scientific">Euplotes crassus</name>
    <dbReference type="NCBI Taxonomy" id="5936"/>
    <lineage>
        <taxon>Eukaryota</taxon>
        <taxon>Sar</taxon>
        <taxon>Alveolata</taxon>
        <taxon>Ciliophora</taxon>
        <taxon>Intramacronucleata</taxon>
        <taxon>Spirotrichea</taxon>
        <taxon>Hypotrichia</taxon>
        <taxon>Euplotida</taxon>
        <taxon>Euplotidae</taxon>
        <taxon>Moneuplotes</taxon>
    </lineage>
</organism>
<sequence>MEGEEGLFENNLGNDRRVSGDNNSLDNLDDFPQPFPDPLKEGILSGMNDDQLDMNLESVSNPLHNYEENQLDLDNEEYGFDSNIDDNGIPRKSQGNKKSENTHKKNYELRKRDPGINMSEVELANKSLKDAQALEDKSSGYGMLILPDQSFMMTREECILGRKCPPDIERNDNICFLSLEGQMGCKSISRVAARIFYCSRIKEFCIENLGKNAILVDKKCLKRSSNSCKVFLPLRNECCIQLSSLMIFFILPKEVLERKRILREQRKALLFEKISKLCQKPVGTKDGKDDQSQYFKELANDIFQDVHKLSIKDLILLYKNNQFGIDLPQSLQDKYFIRGKKMV</sequence>
<reference evidence="2" key="1">
    <citation type="submission" date="2023-07" db="EMBL/GenBank/DDBJ databases">
        <authorList>
            <consortium name="AG Swart"/>
            <person name="Singh M."/>
            <person name="Singh A."/>
            <person name="Seah K."/>
            <person name="Emmerich C."/>
        </authorList>
    </citation>
    <scope>NUCLEOTIDE SEQUENCE</scope>
    <source>
        <strain evidence="2">DP1</strain>
    </source>
</reference>
<feature type="region of interest" description="Disordered" evidence="1">
    <location>
        <begin position="1"/>
        <end position="47"/>
    </location>
</feature>
<dbReference type="AlphaFoldDB" id="A0AAD2CY64"/>
<evidence type="ECO:0000256" key="1">
    <source>
        <dbReference type="SAM" id="MobiDB-lite"/>
    </source>
</evidence>
<feature type="region of interest" description="Disordered" evidence="1">
    <location>
        <begin position="77"/>
        <end position="106"/>
    </location>
</feature>
<proteinExistence type="predicted"/>
<feature type="compositionally biased region" description="Low complexity" evidence="1">
    <location>
        <begin position="21"/>
        <end position="32"/>
    </location>
</feature>
<evidence type="ECO:0008006" key="4">
    <source>
        <dbReference type="Google" id="ProtNLM"/>
    </source>
</evidence>
<accession>A0AAD2CY64</accession>
<dbReference type="Proteomes" id="UP001295684">
    <property type="component" value="Unassembled WGS sequence"/>
</dbReference>
<evidence type="ECO:0000313" key="3">
    <source>
        <dbReference type="Proteomes" id="UP001295684"/>
    </source>
</evidence>
<dbReference type="EMBL" id="CAMPGE010015000">
    <property type="protein sequence ID" value="CAI2373643.1"/>
    <property type="molecule type" value="Genomic_DNA"/>
</dbReference>